<evidence type="ECO:0000256" key="1">
    <source>
        <dbReference type="ARBA" id="ARBA00001933"/>
    </source>
</evidence>
<dbReference type="InterPro" id="IPR015422">
    <property type="entry name" value="PyrdxlP-dep_Trfase_small"/>
</dbReference>
<dbReference type="GO" id="GO:0030170">
    <property type="term" value="F:pyridoxal phosphate binding"/>
    <property type="evidence" value="ECO:0007669"/>
    <property type="project" value="InterPro"/>
</dbReference>
<name>A0A1Q5UGK0_9EURO</name>
<keyword evidence="4 6" id="KW-0663">Pyridoxal phosphate</keyword>
<dbReference type="STRING" id="1316194.A0A1Q5UGK0"/>
<proteinExistence type="inferred from homology"/>
<dbReference type="GO" id="GO:0016831">
    <property type="term" value="F:carboxy-lyase activity"/>
    <property type="evidence" value="ECO:0007669"/>
    <property type="project" value="UniProtKB-KW"/>
</dbReference>
<comment type="similarity">
    <text evidence="2 7">Belongs to the group II decarboxylase family.</text>
</comment>
<dbReference type="Proteomes" id="UP000186955">
    <property type="component" value="Unassembled WGS sequence"/>
</dbReference>
<evidence type="ECO:0000256" key="3">
    <source>
        <dbReference type="ARBA" id="ARBA00022793"/>
    </source>
</evidence>
<keyword evidence="3" id="KW-0210">Decarboxylase</keyword>
<dbReference type="SUPFAM" id="SSF53383">
    <property type="entry name" value="PLP-dependent transferases"/>
    <property type="match status" value="1"/>
</dbReference>
<dbReference type="AlphaFoldDB" id="A0A1Q5UGK0"/>
<dbReference type="PANTHER" id="PTHR45677">
    <property type="entry name" value="GLUTAMATE DECARBOXYLASE-RELATED"/>
    <property type="match status" value="1"/>
</dbReference>
<evidence type="ECO:0000313" key="8">
    <source>
        <dbReference type="EMBL" id="OKP11605.1"/>
    </source>
</evidence>
<keyword evidence="9" id="KW-1185">Reference proteome</keyword>
<evidence type="ECO:0000256" key="2">
    <source>
        <dbReference type="ARBA" id="ARBA00009533"/>
    </source>
</evidence>
<dbReference type="Gene3D" id="3.40.640.10">
    <property type="entry name" value="Type I PLP-dependent aspartate aminotransferase-like (Major domain)"/>
    <property type="match status" value="1"/>
</dbReference>
<keyword evidence="5 7" id="KW-0456">Lyase</keyword>
<feature type="modified residue" description="N6-(pyridoxal phosphate)lysine" evidence="6">
    <location>
        <position position="303"/>
    </location>
</feature>
<dbReference type="InterPro" id="IPR015424">
    <property type="entry name" value="PyrdxlP-dep_Trfase"/>
</dbReference>
<dbReference type="InterPro" id="IPR015421">
    <property type="entry name" value="PyrdxlP-dep_Trfase_major"/>
</dbReference>
<dbReference type="GO" id="GO:0005737">
    <property type="term" value="C:cytoplasm"/>
    <property type="evidence" value="ECO:0007669"/>
    <property type="project" value="TreeGrafter"/>
</dbReference>
<protein>
    <submittedName>
        <fullName evidence="8">Tyrosine decarboxylase 1</fullName>
    </submittedName>
</protein>
<dbReference type="PANTHER" id="PTHR45677:SF8">
    <property type="entry name" value="CYSTEINE SULFINIC ACID DECARBOXYLASE"/>
    <property type="match status" value="1"/>
</dbReference>
<evidence type="ECO:0000256" key="7">
    <source>
        <dbReference type="RuleBase" id="RU000382"/>
    </source>
</evidence>
<evidence type="ECO:0000256" key="4">
    <source>
        <dbReference type="ARBA" id="ARBA00022898"/>
    </source>
</evidence>
<evidence type="ECO:0000256" key="5">
    <source>
        <dbReference type="ARBA" id="ARBA00023239"/>
    </source>
</evidence>
<reference evidence="8 9" key="1">
    <citation type="submission" date="2016-10" db="EMBL/GenBank/DDBJ databases">
        <title>Genome sequence of the ascomycete fungus Penicillium subrubescens.</title>
        <authorList>
            <person name="De Vries R.P."/>
            <person name="Peng M."/>
            <person name="Dilokpimol A."/>
            <person name="Hilden K."/>
            <person name="Makela M.R."/>
            <person name="Grigoriev I."/>
            <person name="Riley R."/>
            <person name="Granchi Z."/>
        </authorList>
    </citation>
    <scope>NUCLEOTIDE SEQUENCE [LARGE SCALE GENOMIC DNA]</scope>
    <source>
        <strain evidence="8 9">CBS 132785</strain>
    </source>
</reference>
<comment type="cofactor">
    <cofactor evidence="1 6 7">
        <name>pyridoxal 5'-phosphate</name>
        <dbReference type="ChEBI" id="CHEBI:597326"/>
    </cofactor>
</comment>
<accession>A0A1Q5UGK0</accession>
<dbReference type="InterPro" id="IPR002129">
    <property type="entry name" value="PyrdxlP-dep_de-COase"/>
</dbReference>
<dbReference type="GO" id="GO:0019752">
    <property type="term" value="P:carboxylic acid metabolic process"/>
    <property type="evidence" value="ECO:0007669"/>
    <property type="project" value="InterPro"/>
</dbReference>
<evidence type="ECO:0000313" key="9">
    <source>
        <dbReference type="Proteomes" id="UP000186955"/>
    </source>
</evidence>
<dbReference type="Gene3D" id="3.90.1150.170">
    <property type="match status" value="1"/>
</dbReference>
<dbReference type="Gene3D" id="3.90.1150.10">
    <property type="entry name" value="Aspartate Aminotransferase, domain 1"/>
    <property type="match status" value="1"/>
</dbReference>
<evidence type="ECO:0000256" key="6">
    <source>
        <dbReference type="PIRSR" id="PIRSR602129-50"/>
    </source>
</evidence>
<sequence length="501" mass="55101">MGPFGAVADDNSWGDLVKLGALFGELNACLANQELIRRPSPEQVVRLMELASPTSMGTGRPVGEVIRDAAEILSFRIAVGHHRFYSCVPSPASPISWLGDTLTTAFNPFGGSLEAGSGVCTIEVALIKWIADRFGFPTFSSGGHFVSGASMANLTALTVARDQLLDFEDQTNGDDRPSNGVAYLSSHAHFCIRKALRIIGLSNRQIRVINSDANFRMDIGHLQRSISDDLAQGRHPFLIIATCGTTNTGSIDPLEEIAQIARSRGMWMHVDAAYGGSVAFSKSHRAKIKGIGLADSIAWDAHKWLFQTHGCGAVLFREKSHPLKSFASSAQYVRDVEHMATEEDQNTMLDPWNYGMELTRPARHMKLWFTLQVLGTDAIDRMISSGFHLAKHLETSLRQLDGWEITSPGSLAILTFRYAPQTRDHITKAETMPGTFDLLNELISKELTARNVAVIFTTRVLDRVCLRMCMINPNQTTADVDIVVNTLDVVSRECHEALCKD</sequence>
<dbReference type="OrthoDB" id="2161780at2759"/>
<gene>
    <name evidence="8" type="ORF">PENSUB_2907</name>
</gene>
<comment type="caution">
    <text evidence="8">The sequence shown here is derived from an EMBL/GenBank/DDBJ whole genome shotgun (WGS) entry which is preliminary data.</text>
</comment>
<dbReference type="Pfam" id="PF00282">
    <property type="entry name" value="Pyridoxal_deC"/>
    <property type="match status" value="1"/>
</dbReference>
<dbReference type="EMBL" id="MNBE01000276">
    <property type="protein sequence ID" value="OKP11605.1"/>
    <property type="molecule type" value="Genomic_DNA"/>
</dbReference>
<organism evidence="8 9">
    <name type="scientific">Penicillium subrubescens</name>
    <dbReference type="NCBI Taxonomy" id="1316194"/>
    <lineage>
        <taxon>Eukaryota</taxon>
        <taxon>Fungi</taxon>
        <taxon>Dikarya</taxon>
        <taxon>Ascomycota</taxon>
        <taxon>Pezizomycotina</taxon>
        <taxon>Eurotiomycetes</taxon>
        <taxon>Eurotiomycetidae</taxon>
        <taxon>Eurotiales</taxon>
        <taxon>Aspergillaceae</taxon>
        <taxon>Penicillium</taxon>
    </lineage>
</organism>